<dbReference type="AlphaFoldDB" id="A0A1F7JC82"/>
<feature type="transmembrane region" description="Helical" evidence="1">
    <location>
        <begin position="304"/>
        <end position="325"/>
    </location>
</feature>
<feature type="transmembrane region" description="Helical" evidence="1">
    <location>
        <begin position="213"/>
        <end position="235"/>
    </location>
</feature>
<feature type="transmembrane region" description="Helical" evidence="1">
    <location>
        <begin position="337"/>
        <end position="356"/>
    </location>
</feature>
<protein>
    <recommendedName>
        <fullName evidence="4">YYY membrane protein</fullName>
    </recommendedName>
</protein>
<feature type="transmembrane region" description="Helical" evidence="1">
    <location>
        <begin position="442"/>
        <end position="461"/>
    </location>
</feature>
<dbReference type="PANTHER" id="PTHR10790">
    <property type="entry name" value="TPR-DOMAIN CONTAINING PROTEIN"/>
    <property type="match status" value="1"/>
</dbReference>
<proteinExistence type="predicted"/>
<gene>
    <name evidence="2" type="ORF">A3H78_02655</name>
</gene>
<feature type="transmembrane region" description="Helical" evidence="1">
    <location>
        <begin position="519"/>
        <end position="536"/>
    </location>
</feature>
<keyword evidence="1" id="KW-1133">Transmembrane helix</keyword>
<dbReference type="Pfam" id="PF10060">
    <property type="entry name" value="DUF2298"/>
    <property type="match status" value="2"/>
</dbReference>
<feature type="transmembrane region" description="Helical" evidence="1">
    <location>
        <begin position="384"/>
        <end position="403"/>
    </location>
</feature>
<keyword evidence="1" id="KW-0812">Transmembrane</keyword>
<sequence>MTDFFTVVLHWYVYLFVLGIIFVPLTSLIFKKLPDLGYPFAKIIGILTLSYTAFVLGLFKLVPYDRWSLFAILVVFFVLNFFIFKKNSHRIKEINVKILIFEEILFFVGLIFWAYVRSQEPSIRGLEKFMDYGFMNSILRAKFFPPQDMWLAGKSINYYYFGHLIGATITKLTDIIPQISYNLILATIFALAVSQTFSLAYNIFFTTFKKMKLAITGAILAVFLVNFGGNIHTVYTVTKGYPNEKPIAPWEITDPKIGCNKFDETGKQSWTLFCPGNYWYPNATRFIPFTIHEFPIYSYVVADLHGHVFDIPIVLLTLILLYLFFTNQNEKTKNKFNLSNLGPVILFGFLAAVNYMTNAFDGPIYLLLSTFILFYIYKVSVKFAAYFFSLVLSFIFFSLPFSLNFAPFVSGIGVNCSLDRLTALKKIGPFIFEKGNCQISSWWMLLILWGFFLFNFIFLFLQVYRRKSTDQSGILKITSGFFLILFSFGTMLILIPEFFYIKDIYPAHFRANTMFKLGYQAFIMMSLGSAYTLMTFKNDGFKKIISKLYLLFFTVLFIFVAIYPFFAISSFYGNLKKIPHLDGSTWIEIQYPEYKDIITYLNNRDFGQPTILEAQGDSYTDYNVVSSYTGLPTVAGWLVHQWLWRGSADVVSVLAPRIQTIYESKDVDEVSELIKRFNIKYVIIGTNERIKYPNLYEDKFKLIGNEVFVSKTGSGKIYEMK</sequence>
<evidence type="ECO:0000256" key="1">
    <source>
        <dbReference type="SAM" id="Phobius"/>
    </source>
</evidence>
<accession>A0A1F7JC82</accession>
<feature type="transmembrane region" description="Helical" evidence="1">
    <location>
        <begin position="96"/>
        <end position="116"/>
    </location>
</feature>
<feature type="transmembrane region" description="Helical" evidence="1">
    <location>
        <begin position="67"/>
        <end position="84"/>
    </location>
</feature>
<dbReference type="PANTHER" id="PTHR10790:SF51">
    <property type="entry name" value="TETRATRICOPEPTIDE REPEAT PROTEIN"/>
    <property type="match status" value="1"/>
</dbReference>
<dbReference type="InterPro" id="IPR018746">
    <property type="entry name" value="DUF2298"/>
</dbReference>
<feature type="transmembrane region" description="Helical" evidence="1">
    <location>
        <begin position="179"/>
        <end position="201"/>
    </location>
</feature>
<feature type="transmembrane region" description="Helical" evidence="1">
    <location>
        <begin position="362"/>
        <end position="377"/>
    </location>
</feature>
<evidence type="ECO:0008006" key="4">
    <source>
        <dbReference type="Google" id="ProtNLM"/>
    </source>
</evidence>
<feature type="transmembrane region" description="Helical" evidence="1">
    <location>
        <begin position="548"/>
        <end position="572"/>
    </location>
</feature>
<feature type="transmembrane region" description="Helical" evidence="1">
    <location>
        <begin position="42"/>
        <end position="61"/>
    </location>
</feature>
<dbReference type="Proteomes" id="UP000177418">
    <property type="component" value="Unassembled WGS sequence"/>
</dbReference>
<reference evidence="2 3" key="1">
    <citation type="journal article" date="2016" name="Nat. Commun.">
        <title>Thousands of microbial genomes shed light on interconnected biogeochemical processes in an aquifer system.</title>
        <authorList>
            <person name="Anantharaman K."/>
            <person name="Brown C.T."/>
            <person name="Hug L.A."/>
            <person name="Sharon I."/>
            <person name="Castelle C.J."/>
            <person name="Probst A.J."/>
            <person name="Thomas B.C."/>
            <person name="Singh A."/>
            <person name="Wilkins M.J."/>
            <person name="Karaoz U."/>
            <person name="Brodie E.L."/>
            <person name="Williams K.H."/>
            <person name="Hubbard S.S."/>
            <person name="Banfield J.F."/>
        </authorList>
    </citation>
    <scope>NUCLEOTIDE SEQUENCE [LARGE SCALE GENOMIC DNA]</scope>
</reference>
<evidence type="ECO:0000313" key="2">
    <source>
        <dbReference type="EMBL" id="OGK53212.1"/>
    </source>
</evidence>
<feature type="transmembrane region" description="Helical" evidence="1">
    <location>
        <begin position="473"/>
        <end position="499"/>
    </location>
</feature>
<dbReference type="EMBL" id="MGAV01000022">
    <property type="protein sequence ID" value="OGK53212.1"/>
    <property type="molecule type" value="Genomic_DNA"/>
</dbReference>
<comment type="caution">
    <text evidence="2">The sequence shown here is derived from an EMBL/GenBank/DDBJ whole genome shotgun (WGS) entry which is preliminary data.</text>
</comment>
<evidence type="ECO:0000313" key="3">
    <source>
        <dbReference type="Proteomes" id="UP000177418"/>
    </source>
</evidence>
<feature type="transmembrane region" description="Helical" evidence="1">
    <location>
        <begin position="12"/>
        <end position="30"/>
    </location>
</feature>
<name>A0A1F7JC82_9BACT</name>
<organism evidence="2 3">
    <name type="scientific">Candidatus Roizmanbacteria bacterium RIFCSPLOWO2_02_FULL_36_11</name>
    <dbReference type="NCBI Taxonomy" id="1802071"/>
    <lineage>
        <taxon>Bacteria</taxon>
        <taxon>Candidatus Roizmaniibacteriota</taxon>
    </lineage>
</organism>
<keyword evidence="1" id="KW-0472">Membrane</keyword>